<protein>
    <recommendedName>
        <fullName evidence="4">Zinc ribbon domain-containing protein</fullName>
    </recommendedName>
</protein>
<reference evidence="3" key="1">
    <citation type="book" date="2010" name="EXTREMOPHILES" publisher="0:0-0">
        <title>Complete genome sequences of ten hyperthermophilic archaea reveal their metabolic capabilities and possible ecological roles.</title>
        <editorList>
            <person name="?"/>
        </editorList>
        <authorList>
            <person name="Ravin N.V."/>
            <person name="Mardanov A.V."/>
            <person name="Bonch-Osmolovskaya E.A."/>
            <person name="Skryabin K.G."/>
        </authorList>
    </citation>
    <scope>NUCLEOTIDE SEQUENCE [LARGE SCALE GENOMIC DNA]</scope>
    <source>
        <strain evidence="3">1505</strain>
    </source>
</reference>
<dbReference type="Proteomes" id="UP000266720">
    <property type="component" value="Chromosome"/>
</dbReference>
<feature type="transmembrane region" description="Helical" evidence="1">
    <location>
        <begin position="259"/>
        <end position="280"/>
    </location>
</feature>
<gene>
    <name evidence="2" type="ORF">TCARB_0370</name>
</gene>
<dbReference type="AlphaFoldDB" id="A0A3G1A4K4"/>
<organism evidence="2 3">
    <name type="scientific">Thermofilum adornatum 1505</name>
    <dbReference type="NCBI Taxonomy" id="697581"/>
    <lineage>
        <taxon>Archaea</taxon>
        <taxon>Thermoproteota</taxon>
        <taxon>Thermoprotei</taxon>
        <taxon>Thermofilales</taxon>
        <taxon>Thermofilaceae</taxon>
        <taxon>Thermofilum</taxon>
    </lineage>
</organism>
<evidence type="ECO:0008006" key="4">
    <source>
        <dbReference type="Google" id="ProtNLM"/>
    </source>
</evidence>
<dbReference type="RefSeq" id="WP_148684547.1">
    <property type="nucleotide sequence ID" value="NZ_CP007493.1"/>
</dbReference>
<keyword evidence="1" id="KW-1133">Transmembrane helix</keyword>
<name>A0A3G1A4K4_9CREN</name>
<dbReference type="GeneID" id="25405828"/>
<keyword evidence="1" id="KW-0812">Transmembrane</keyword>
<feature type="transmembrane region" description="Helical" evidence="1">
    <location>
        <begin position="234"/>
        <end position="253"/>
    </location>
</feature>
<keyword evidence="1" id="KW-0472">Membrane</keyword>
<dbReference type="KEGG" id="tcb:TCARB_0370"/>
<evidence type="ECO:0000256" key="1">
    <source>
        <dbReference type="SAM" id="Phobius"/>
    </source>
</evidence>
<proteinExistence type="predicted"/>
<evidence type="ECO:0000313" key="2">
    <source>
        <dbReference type="EMBL" id="AJB41442.1"/>
    </source>
</evidence>
<sequence>MPICPYCGATVERQAGEVVLTCPFCGTAFTLQGVEVGEHLMGRVNYDIQRLFQTFKAWALRMPETPNDFTEKATFNDYSLIFYPFWIYVVRVKVSYPGGSEEITHNVALPASTSITNSPIEKARLSLAGKVYYSHKYVLSNNGKILNPDIDPSTADQKALTLAVSLAQQSLAYRFGGRTRLKIDGTEIVERKLVHQPIFHVNYTYNGKNYKFIADASDSRILYAEVPVELKFRVAAMLGGITSLILGLAMLLFANNHPVFALTSLLGFLVVGGASFSKALTSTVVTRKFFAE</sequence>
<dbReference type="EMBL" id="CP007493">
    <property type="protein sequence ID" value="AJB41442.1"/>
    <property type="molecule type" value="Genomic_DNA"/>
</dbReference>
<accession>A0A3G1A4K4</accession>
<dbReference type="STRING" id="697581.TCARB_0370"/>
<evidence type="ECO:0000313" key="3">
    <source>
        <dbReference type="Proteomes" id="UP000266720"/>
    </source>
</evidence>